<dbReference type="GO" id="GO:0003924">
    <property type="term" value="F:GTPase activity"/>
    <property type="evidence" value="ECO:0007669"/>
    <property type="project" value="InterPro"/>
</dbReference>
<accession>A0A0M3J580</accession>
<dbReference type="Proteomes" id="UP000267096">
    <property type="component" value="Unassembled WGS sequence"/>
</dbReference>
<dbReference type="Gene3D" id="3.40.50.300">
    <property type="entry name" value="P-loop containing nucleotide triphosphate hydrolases"/>
    <property type="match status" value="1"/>
</dbReference>
<dbReference type="OrthoDB" id="1476984at2759"/>
<reference evidence="4" key="1">
    <citation type="submission" date="2017-02" db="UniProtKB">
        <authorList>
            <consortium name="WormBaseParasite"/>
        </authorList>
    </citation>
    <scope>IDENTIFICATION</scope>
</reference>
<evidence type="ECO:0000256" key="1">
    <source>
        <dbReference type="ARBA" id="ARBA00009625"/>
    </source>
</evidence>
<organism evidence="4">
    <name type="scientific">Anisakis simplex</name>
    <name type="common">Herring worm</name>
    <dbReference type="NCBI Taxonomy" id="6269"/>
    <lineage>
        <taxon>Eukaryota</taxon>
        <taxon>Metazoa</taxon>
        <taxon>Ecdysozoa</taxon>
        <taxon>Nematoda</taxon>
        <taxon>Chromadorea</taxon>
        <taxon>Rhabditida</taxon>
        <taxon>Spirurina</taxon>
        <taxon>Ascaridomorpha</taxon>
        <taxon>Ascaridoidea</taxon>
        <taxon>Anisakidae</taxon>
        <taxon>Anisakis</taxon>
        <taxon>Anisakis simplex complex</taxon>
    </lineage>
</organism>
<dbReference type="EMBL" id="UYRR01003493">
    <property type="protein sequence ID" value="VDK20156.1"/>
    <property type="molecule type" value="Genomic_DNA"/>
</dbReference>
<dbReference type="Gene3D" id="1.20.5.170">
    <property type="match status" value="1"/>
</dbReference>
<name>A0A0M3J580_ANISI</name>
<dbReference type="GO" id="GO:0005525">
    <property type="term" value="F:GTP binding"/>
    <property type="evidence" value="ECO:0007669"/>
    <property type="project" value="InterPro"/>
</dbReference>
<evidence type="ECO:0000313" key="4">
    <source>
        <dbReference type="WBParaSite" id="ASIM_0000271001-mRNA-1"/>
    </source>
</evidence>
<dbReference type="Pfam" id="PF03308">
    <property type="entry name" value="MeaB"/>
    <property type="match status" value="1"/>
</dbReference>
<proteinExistence type="inferred from homology"/>
<keyword evidence="3" id="KW-1185">Reference proteome</keyword>
<dbReference type="InterPro" id="IPR027417">
    <property type="entry name" value="P-loop_NTPase"/>
</dbReference>
<protein>
    <submittedName>
        <fullName evidence="4">Methylmalonic aciduria type A protein, mitochondrial</fullName>
    </submittedName>
</protein>
<dbReference type="WBParaSite" id="ASIM_0000271001-mRNA-1">
    <property type="protein sequence ID" value="ASIM_0000271001-mRNA-1"/>
    <property type="gene ID" value="ASIM_0000271001"/>
</dbReference>
<dbReference type="PANTHER" id="PTHR23408">
    <property type="entry name" value="METHYLMALONYL-COA MUTASE"/>
    <property type="match status" value="1"/>
</dbReference>
<sequence length="194" mass="21054">MLPKLLIKNKHFMIASECNPLSLTTFCWRRCLFNTRISTLPKPSWQSPTGVQKRSPNEAKSAESAQLAEYARLHWDDRVTCNDPLVVRLRDGILSGSRSALAAGITLVESTHPTKRAQGSYLLAAVLEAQKKRFEEKGPASLIFRIGVSGSPGVGKSSFIEALGTQLTQNQNKKIAVLTVDPSSATTGGKCASE</sequence>
<comment type="similarity">
    <text evidence="1">Belongs to the SIMIBI class G3E GTPase family. ArgK/MeaB subfamily.</text>
</comment>
<gene>
    <name evidence="2" type="ORF">ASIM_LOCUS2563</name>
</gene>
<dbReference type="SUPFAM" id="SSF52540">
    <property type="entry name" value="P-loop containing nucleoside triphosphate hydrolases"/>
    <property type="match status" value="1"/>
</dbReference>
<dbReference type="InterPro" id="IPR005129">
    <property type="entry name" value="GTPase_ArgK"/>
</dbReference>
<dbReference type="PANTHER" id="PTHR23408:SF3">
    <property type="entry name" value="METHYLMALONIC ACIDURIA TYPE A PROTEIN, MITOCHONDRIAL"/>
    <property type="match status" value="1"/>
</dbReference>
<evidence type="ECO:0000313" key="2">
    <source>
        <dbReference type="EMBL" id="VDK20156.1"/>
    </source>
</evidence>
<dbReference type="AlphaFoldDB" id="A0A0M3J580"/>
<reference evidence="2 3" key="2">
    <citation type="submission" date="2018-11" db="EMBL/GenBank/DDBJ databases">
        <authorList>
            <consortium name="Pathogen Informatics"/>
        </authorList>
    </citation>
    <scope>NUCLEOTIDE SEQUENCE [LARGE SCALE GENOMIC DNA]</scope>
</reference>
<dbReference type="GO" id="GO:0005737">
    <property type="term" value="C:cytoplasm"/>
    <property type="evidence" value="ECO:0007669"/>
    <property type="project" value="TreeGrafter"/>
</dbReference>
<evidence type="ECO:0000313" key="3">
    <source>
        <dbReference type="Proteomes" id="UP000267096"/>
    </source>
</evidence>